<dbReference type="PANTHER" id="PTHR26379">
    <property type="entry name" value="BTB/POZ AND MATH DOMAIN-CONTAINING PROTEIN 1"/>
    <property type="match status" value="1"/>
</dbReference>
<evidence type="ECO:0000313" key="2">
    <source>
        <dbReference type="EMBL" id="GJN03244.1"/>
    </source>
</evidence>
<organism evidence="2 3">
    <name type="scientific">Eleusine coracana subsp. coracana</name>
    <dbReference type="NCBI Taxonomy" id="191504"/>
    <lineage>
        <taxon>Eukaryota</taxon>
        <taxon>Viridiplantae</taxon>
        <taxon>Streptophyta</taxon>
        <taxon>Embryophyta</taxon>
        <taxon>Tracheophyta</taxon>
        <taxon>Spermatophyta</taxon>
        <taxon>Magnoliopsida</taxon>
        <taxon>Liliopsida</taxon>
        <taxon>Poales</taxon>
        <taxon>Poaceae</taxon>
        <taxon>PACMAD clade</taxon>
        <taxon>Chloridoideae</taxon>
        <taxon>Cynodonteae</taxon>
        <taxon>Eleusininae</taxon>
        <taxon>Eleusine</taxon>
    </lineage>
</organism>
<sequence>MPTTKAADLSVSTAAATASATKCHLFKIEGFRRIKIMYGNGKALESCGFEAAGRTWRVQFYPDGDKKEGTGYISLFLKLDDNPAAESNSNDDDDILVEVRLALVPHRGPPSPGAEISSSFTTTFTKDKKVVGYPQLLKREELEKKTGFIRDDCLAVRCDVTVLKQPVDAEERAALASDMERLDVVCECKNDACKGRHLSGGLWLREVFAKLFFGCFQV</sequence>
<dbReference type="PROSITE" id="PS50144">
    <property type="entry name" value="MATH"/>
    <property type="match status" value="1"/>
</dbReference>
<reference evidence="2" key="1">
    <citation type="journal article" date="2018" name="DNA Res.">
        <title>Multiple hybrid de novo genome assembly of finger millet, an orphan allotetraploid crop.</title>
        <authorList>
            <person name="Hatakeyama M."/>
            <person name="Aluri S."/>
            <person name="Balachadran M.T."/>
            <person name="Sivarajan S.R."/>
            <person name="Patrignani A."/>
            <person name="Gruter S."/>
            <person name="Poveda L."/>
            <person name="Shimizu-Inatsugi R."/>
            <person name="Baeten J."/>
            <person name="Francoijs K.J."/>
            <person name="Nataraja K.N."/>
            <person name="Reddy Y.A.N."/>
            <person name="Phadnis S."/>
            <person name="Ravikumar R.L."/>
            <person name="Schlapbach R."/>
            <person name="Sreeman S.M."/>
            <person name="Shimizu K.K."/>
        </authorList>
    </citation>
    <scope>NUCLEOTIDE SEQUENCE</scope>
</reference>
<comment type="caution">
    <text evidence="2">The sequence shown here is derived from an EMBL/GenBank/DDBJ whole genome shotgun (WGS) entry which is preliminary data.</text>
</comment>
<dbReference type="PANTHER" id="PTHR26379:SF468">
    <property type="entry name" value="MATH DOMAIN CONTAINING PROTEIN"/>
    <property type="match status" value="1"/>
</dbReference>
<dbReference type="InterPro" id="IPR008974">
    <property type="entry name" value="TRAF-like"/>
</dbReference>
<proteinExistence type="predicted"/>
<dbReference type="Gene3D" id="2.60.210.10">
    <property type="entry name" value="Apoptosis, Tumor Necrosis Factor Receptor Associated Protein 2, Chain A"/>
    <property type="match status" value="1"/>
</dbReference>
<keyword evidence="3" id="KW-1185">Reference proteome</keyword>
<evidence type="ECO:0000259" key="1">
    <source>
        <dbReference type="PROSITE" id="PS50144"/>
    </source>
</evidence>
<dbReference type="EMBL" id="BQKI01000010">
    <property type="protein sequence ID" value="GJN03244.1"/>
    <property type="molecule type" value="Genomic_DNA"/>
</dbReference>
<feature type="domain" description="MATH" evidence="1">
    <location>
        <begin position="21"/>
        <end position="160"/>
    </location>
</feature>
<dbReference type="GO" id="GO:0016567">
    <property type="term" value="P:protein ubiquitination"/>
    <property type="evidence" value="ECO:0007669"/>
    <property type="project" value="InterPro"/>
</dbReference>
<gene>
    <name evidence="2" type="primary">ga20666</name>
    <name evidence="2" type="ORF">PR202_ga20666</name>
</gene>
<name>A0AAV5CYV8_ELECO</name>
<dbReference type="InterPro" id="IPR045005">
    <property type="entry name" value="BPM1-6"/>
</dbReference>
<dbReference type="SUPFAM" id="SSF49599">
    <property type="entry name" value="TRAF domain-like"/>
    <property type="match status" value="1"/>
</dbReference>
<dbReference type="AlphaFoldDB" id="A0AAV5CYV8"/>
<dbReference type="CDD" id="cd00121">
    <property type="entry name" value="MATH"/>
    <property type="match status" value="1"/>
</dbReference>
<protein>
    <recommendedName>
        <fullName evidence="1">MATH domain-containing protein</fullName>
    </recommendedName>
</protein>
<accession>A0AAV5CYV8</accession>
<dbReference type="Proteomes" id="UP001054889">
    <property type="component" value="Unassembled WGS sequence"/>
</dbReference>
<dbReference type="InterPro" id="IPR002083">
    <property type="entry name" value="MATH/TRAF_dom"/>
</dbReference>
<evidence type="ECO:0000313" key="3">
    <source>
        <dbReference type="Proteomes" id="UP001054889"/>
    </source>
</evidence>
<reference evidence="2" key="2">
    <citation type="submission" date="2021-12" db="EMBL/GenBank/DDBJ databases">
        <title>Resequencing data analysis of finger millet.</title>
        <authorList>
            <person name="Hatakeyama M."/>
            <person name="Aluri S."/>
            <person name="Balachadran M.T."/>
            <person name="Sivarajan S.R."/>
            <person name="Poveda L."/>
            <person name="Shimizu-Inatsugi R."/>
            <person name="Schlapbach R."/>
            <person name="Sreeman S.M."/>
            <person name="Shimizu K.K."/>
        </authorList>
    </citation>
    <scope>NUCLEOTIDE SEQUENCE</scope>
</reference>
<dbReference type="Pfam" id="PF22486">
    <property type="entry name" value="MATH_2"/>
    <property type="match status" value="1"/>
</dbReference>